<evidence type="ECO:0000313" key="3">
    <source>
        <dbReference type="EMBL" id="RUP48910.1"/>
    </source>
</evidence>
<dbReference type="GO" id="GO:0008168">
    <property type="term" value="F:methyltransferase activity"/>
    <property type="evidence" value="ECO:0007669"/>
    <property type="project" value="TreeGrafter"/>
</dbReference>
<dbReference type="Gene3D" id="3.40.50.150">
    <property type="entry name" value="Vaccinia Virus protein VP39"/>
    <property type="match status" value="1"/>
</dbReference>
<dbReference type="AlphaFoldDB" id="A0A433DDI2"/>
<feature type="compositionally biased region" description="Pro residues" evidence="1">
    <location>
        <begin position="19"/>
        <end position="33"/>
    </location>
</feature>
<keyword evidence="2" id="KW-0472">Membrane</keyword>
<accession>A0A433DDI2</accession>
<dbReference type="PANTHER" id="PTHR42912:SF83">
    <property type="entry name" value="METHYLTRANSFERASE TYPE 11 DOMAIN-CONTAINING PROTEIN"/>
    <property type="match status" value="1"/>
</dbReference>
<name>A0A433DDI2_9FUNG</name>
<keyword evidence="2" id="KW-1133">Transmembrane helix</keyword>
<dbReference type="EMBL" id="RBNI01002791">
    <property type="protein sequence ID" value="RUP48910.1"/>
    <property type="molecule type" value="Genomic_DNA"/>
</dbReference>
<evidence type="ECO:0000256" key="2">
    <source>
        <dbReference type="SAM" id="Phobius"/>
    </source>
</evidence>
<dbReference type="Proteomes" id="UP000268093">
    <property type="component" value="Unassembled WGS sequence"/>
</dbReference>
<dbReference type="PANTHER" id="PTHR42912">
    <property type="entry name" value="METHYLTRANSFERASE"/>
    <property type="match status" value="1"/>
</dbReference>
<dbReference type="InterPro" id="IPR050508">
    <property type="entry name" value="Methyltransf_Superfamily"/>
</dbReference>
<keyword evidence="4" id="KW-1185">Reference proteome</keyword>
<keyword evidence="2" id="KW-0812">Transmembrane</keyword>
<dbReference type="InterPro" id="IPR029063">
    <property type="entry name" value="SAM-dependent_MTases_sf"/>
</dbReference>
<feature type="compositionally biased region" description="Basic residues" evidence="1">
    <location>
        <begin position="1"/>
        <end position="11"/>
    </location>
</feature>
<evidence type="ECO:0000256" key="1">
    <source>
        <dbReference type="SAM" id="MobiDB-lite"/>
    </source>
</evidence>
<organism evidence="3 4">
    <name type="scientific">Jimgerdemannia flammicorona</name>
    <dbReference type="NCBI Taxonomy" id="994334"/>
    <lineage>
        <taxon>Eukaryota</taxon>
        <taxon>Fungi</taxon>
        <taxon>Fungi incertae sedis</taxon>
        <taxon>Mucoromycota</taxon>
        <taxon>Mucoromycotina</taxon>
        <taxon>Endogonomycetes</taxon>
        <taxon>Endogonales</taxon>
        <taxon>Endogonaceae</taxon>
        <taxon>Jimgerdemannia</taxon>
    </lineage>
</organism>
<evidence type="ECO:0008006" key="5">
    <source>
        <dbReference type="Google" id="ProtNLM"/>
    </source>
</evidence>
<sequence length="341" mass="38261">MSNKKFPKSRSRPATSRPVKPPPPPPPPPPPFEPRPKLRLAPLLFGGTVLYIGAAYVMYYVTTEKNKASKMAENMNDAGGAKSAIDPSTFDTQTVWDRIAGSYDGDIGSEEYWTGIGLMRRRLLKHAKGDVLEVSAGTGRNFPYYVPDQISSLTITDCNSTMLSEARSKFTQYAQKFHDTFVSFQTADAEHLDTITSPSSSPPNPSSAPSKYDTVIDTFGLCSCADPVAALVSFSRACRSSSSRILLLEHGRSHWKWLNGIMDARAPRHVERWGCWYNRDVMALLDREEVRKEVEVIYVRRWHFGTTCYVVARPRRTEWEEKGEKGRGGPDLVDMMKDVVQ</sequence>
<dbReference type="SUPFAM" id="SSF53335">
    <property type="entry name" value="S-adenosyl-L-methionine-dependent methyltransferases"/>
    <property type="match status" value="1"/>
</dbReference>
<gene>
    <name evidence="3" type="ORF">BC936DRAFT_143661</name>
</gene>
<reference evidence="3 4" key="1">
    <citation type="journal article" date="2018" name="New Phytol.">
        <title>Phylogenomics of Endogonaceae and evolution of mycorrhizas within Mucoromycota.</title>
        <authorList>
            <person name="Chang Y."/>
            <person name="Desiro A."/>
            <person name="Na H."/>
            <person name="Sandor L."/>
            <person name="Lipzen A."/>
            <person name="Clum A."/>
            <person name="Barry K."/>
            <person name="Grigoriev I.V."/>
            <person name="Martin F.M."/>
            <person name="Stajich J.E."/>
            <person name="Smith M.E."/>
            <person name="Bonito G."/>
            <person name="Spatafora J.W."/>
        </authorList>
    </citation>
    <scope>NUCLEOTIDE SEQUENCE [LARGE SCALE GENOMIC DNA]</scope>
    <source>
        <strain evidence="3 4">GMNB39</strain>
    </source>
</reference>
<feature type="region of interest" description="Disordered" evidence="1">
    <location>
        <begin position="1"/>
        <end position="35"/>
    </location>
</feature>
<dbReference type="OrthoDB" id="416496at2759"/>
<proteinExistence type="predicted"/>
<protein>
    <recommendedName>
        <fullName evidence="5">S-adenosyl-L-methionine-dependent methyltransferase</fullName>
    </recommendedName>
</protein>
<evidence type="ECO:0000313" key="4">
    <source>
        <dbReference type="Proteomes" id="UP000268093"/>
    </source>
</evidence>
<comment type="caution">
    <text evidence="3">The sequence shown here is derived from an EMBL/GenBank/DDBJ whole genome shotgun (WGS) entry which is preliminary data.</text>
</comment>
<feature type="transmembrane region" description="Helical" evidence="2">
    <location>
        <begin position="40"/>
        <end position="61"/>
    </location>
</feature>